<organism evidence="1 2">
    <name type="scientific">Ceutorhynchus assimilis</name>
    <name type="common">cabbage seed weevil</name>
    <dbReference type="NCBI Taxonomy" id="467358"/>
    <lineage>
        <taxon>Eukaryota</taxon>
        <taxon>Metazoa</taxon>
        <taxon>Ecdysozoa</taxon>
        <taxon>Arthropoda</taxon>
        <taxon>Hexapoda</taxon>
        <taxon>Insecta</taxon>
        <taxon>Pterygota</taxon>
        <taxon>Neoptera</taxon>
        <taxon>Endopterygota</taxon>
        <taxon>Coleoptera</taxon>
        <taxon>Polyphaga</taxon>
        <taxon>Cucujiformia</taxon>
        <taxon>Curculionidae</taxon>
        <taxon>Ceutorhynchinae</taxon>
        <taxon>Ceutorhynchus</taxon>
    </lineage>
</organism>
<accession>A0A9N9MVJ9</accession>
<evidence type="ECO:0000313" key="1">
    <source>
        <dbReference type="EMBL" id="CAG9771524.1"/>
    </source>
</evidence>
<keyword evidence="2" id="KW-1185">Reference proteome</keyword>
<dbReference type="Proteomes" id="UP001152799">
    <property type="component" value="Chromosome 7"/>
</dbReference>
<gene>
    <name evidence="1" type="ORF">CEUTPL_LOCUS11956</name>
</gene>
<sequence>MADIIAKNKRTTTKRSLTHFKNYFEALKAQDDLEINIIELETRLENALKFLDDFNTAQSEIESEDGDYDTNINTVHEKERLDFEKAYYNLTSEVKKFIFDKSAASADADRSSAHTNNSNNSNRSGTLCLSSFDSISHAIFVIYRRIDQN</sequence>
<evidence type="ECO:0000313" key="2">
    <source>
        <dbReference type="Proteomes" id="UP001152799"/>
    </source>
</evidence>
<dbReference type="EMBL" id="OU892283">
    <property type="protein sequence ID" value="CAG9771524.1"/>
    <property type="molecule type" value="Genomic_DNA"/>
</dbReference>
<name>A0A9N9MVJ9_9CUCU</name>
<reference evidence="1" key="1">
    <citation type="submission" date="2022-01" db="EMBL/GenBank/DDBJ databases">
        <authorList>
            <person name="King R."/>
        </authorList>
    </citation>
    <scope>NUCLEOTIDE SEQUENCE</scope>
</reference>
<protein>
    <submittedName>
        <fullName evidence="1">Uncharacterized protein</fullName>
    </submittedName>
</protein>
<dbReference type="AlphaFoldDB" id="A0A9N9MVJ9"/>
<dbReference type="OrthoDB" id="6778137at2759"/>
<proteinExistence type="predicted"/>